<dbReference type="PROSITE" id="PS51257">
    <property type="entry name" value="PROKAR_LIPOPROTEIN"/>
    <property type="match status" value="1"/>
</dbReference>
<dbReference type="Pfam" id="PF02608">
    <property type="entry name" value="Bmp"/>
    <property type="match status" value="1"/>
</dbReference>
<dbReference type="InterPro" id="IPR003760">
    <property type="entry name" value="PnrA-like"/>
</dbReference>
<dbReference type="InterPro" id="IPR050957">
    <property type="entry name" value="BMP_lipoprotein"/>
</dbReference>
<dbReference type="AlphaFoldDB" id="A0A381ZDB6"/>
<comment type="subcellular location">
    <subcellularLocation>
        <location evidence="1">Cell membrane</location>
    </subcellularLocation>
</comment>
<dbReference type="GO" id="GO:0005886">
    <property type="term" value="C:plasma membrane"/>
    <property type="evidence" value="ECO:0007669"/>
    <property type="project" value="UniProtKB-SubCell"/>
</dbReference>
<dbReference type="PANTHER" id="PTHR34296:SF2">
    <property type="entry name" value="ABC TRANSPORTER GUANOSINE-BINDING PROTEIN NUPN"/>
    <property type="match status" value="1"/>
</dbReference>
<evidence type="ECO:0000256" key="2">
    <source>
        <dbReference type="ARBA" id="ARBA00022475"/>
    </source>
</evidence>
<proteinExistence type="predicted"/>
<accession>A0A381ZDB6</accession>
<evidence type="ECO:0000256" key="1">
    <source>
        <dbReference type="ARBA" id="ARBA00004236"/>
    </source>
</evidence>
<protein>
    <recommendedName>
        <fullName evidence="6">ABC transporter substrate-binding protein PnrA-like domain-containing protein</fullName>
    </recommendedName>
</protein>
<feature type="domain" description="ABC transporter substrate-binding protein PnrA-like" evidence="6">
    <location>
        <begin position="39"/>
        <end position="318"/>
    </location>
</feature>
<evidence type="ECO:0000256" key="3">
    <source>
        <dbReference type="ARBA" id="ARBA00022729"/>
    </source>
</evidence>
<evidence type="ECO:0000259" key="6">
    <source>
        <dbReference type="Pfam" id="PF02608"/>
    </source>
</evidence>
<keyword evidence="2" id="KW-1003">Cell membrane</keyword>
<keyword evidence="5" id="KW-0449">Lipoprotein</keyword>
<dbReference type="PANTHER" id="PTHR34296">
    <property type="entry name" value="TRANSCRIPTIONAL ACTIVATOR PROTEIN MED"/>
    <property type="match status" value="1"/>
</dbReference>
<gene>
    <name evidence="7" type="ORF">METZ01_LOCUS139597</name>
</gene>
<dbReference type="Gene3D" id="3.40.50.2300">
    <property type="match status" value="2"/>
</dbReference>
<keyword evidence="4" id="KW-0472">Membrane</keyword>
<evidence type="ECO:0000256" key="4">
    <source>
        <dbReference type="ARBA" id="ARBA00023136"/>
    </source>
</evidence>
<organism evidence="7">
    <name type="scientific">marine metagenome</name>
    <dbReference type="NCBI Taxonomy" id="408172"/>
    <lineage>
        <taxon>unclassified sequences</taxon>
        <taxon>metagenomes</taxon>
        <taxon>ecological metagenomes</taxon>
    </lineage>
</organism>
<evidence type="ECO:0000256" key="5">
    <source>
        <dbReference type="ARBA" id="ARBA00023288"/>
    </source>
</evidence>
<dbReference type="EMBL" id="UINC01020719">
    <property type="protein sequence ID" value="SVA86743.1"/>
    <property type="molecule type" value="Genomic_DNA"/>
</dbReference>
<reference evidence="7" key="1">
    <citation type="submission" date="2018-05" db="EMBL/GenBank/DDBJ databases">
        <authorList>
            <person name="Lanie J.A."/>
            <person name="Ng W.-L."/>
            <person name="Kazmierczak K.M."/>
            <person name="Andrzejewski T.M."/>
            <person name="Davidsen T.M."/>
            <person name="Wayne K.J."/>
            <person name="Tettelin H."/>
            <person name="Glass J.I."/>
            <person name="Rusch D."/>
            <person name="Podicherti R."/>
            <person name="Tsui H.-C.T."/>
            <person name="Winkler M.E."/>
        </authorList>
    </citation>
    <scope>NUCLEOTIDE SEQUENCE</scope>
</reference>
<sequence length="348" mass="36914">MQVKYYRPLSVLPIALVISAACGGGRDGSNRAPEEAAFRAALLTAGPVSDAGWYAGAYEGLQWVEDSLGAAISHQQTRTPTEFDEAMIAYASDGYDLIFAHGFEYQDAAIRVGAMYPETVIIVSSGGRLAPNVIPLIFKLEEGAYIAGITAGMMTATGTVGMVGGVAIPPAEGTFVGFEAGARLVNPGITVLVNWIGSWDDVAAAKEAAVALIGRGADILIHNVDAASFGVFQAAREAREEGEEVWAMGMNRDQNDVFPQVILGSAILRIPEAFLTVARLWQSGELPRGEPYFAGGDTRAADYVVNPVLQDRYSPQLMARIESVRMGIRNGIIEVPRVEFLGTGGSSP</sequence>
<keyword evidence="3" id="KW-0732">Signal</keyword>
<dbReference type="CDD" id="cd06304">
    <property type="entry name" value="PBP1_BmpA_Med_PnrA-like"/>
    <property type="match status" value="1"/>
</dbReference>
<evidence type="ECO:0000313" key="7">
    <source>
        <dbReference type="EMBL" id="SVA86743.1"/>
    </source>
</evidence>
<name>A0A381ZDB6_9ZZZZ</name>